<protein>
    <submittedName>
        <fullName evidence="2">Uncharacterized protein</fullName>
    </submittedName>
</protein>
<proteinExistence type="predicted"/>
<organism evidence="2 3">
    <name type="scientific">Lactobacillus helveticus CIRM-BIA 953</name>
    <dbReference type="NCBI Taxonomy" id="1226335"/>
    <lineage>
        <taxon>Bacteria</taxon>
        <taxon>Bacillati</taxon>
        <taxon>Bacillota</taxon>
        <taxon>Bacilli</taxon>
        <taxon>Lactobacillales</taxon>
        <taxon>Lactobacillaceae</taxon>
        <taxon>Lactobacillus</taxon>
    </lineage>
</organism>
<keyword evidence="1" id="KW-0812">Transmembrane</keyword>
<accession>U4QN03</accession>
<dbReference type="RefSeq" id="WP_023061687.1">
    <property type="nucleotide sequence ID" value="NZ_CBUH010000131.1"/>
</dbReference>
<dbReference type="EMBL" id="CBUH010000131">
    <property type="protein sequence ID" value="CDI42895.1"/>
    <property type="molecule type" value="Genomic_DNA"/>
</dbReference>
<feature type="transmembrane region" description="Helical" evidence="1">
    <location>
        <begin position="20"/>
        <end position="42"/>
    </location>
</feature>
<keyword evidence="1" id="KW-0472">Membrane</keyword>
<feature type="transmembrane region" description="Helical" evidence="1">
    <location>
        <begin position="48"/>
        <end position="68"/>
    </location>
</feature>
<reference evidence="2 3" key="1">
    <citation type="submission" date="2013-09" db="EMBL/GenBank/DDBJ databases">
        <title>Draft Genome Sequence of five Lactobacillus helveticus strains CIRM-BIA 101T, 103, 104, 951 and 953 isolated from milk product.</title>
        <authorList>
            <person name="Valence F."/>
            <person name="Chuat V."/>
            <person name="Ma L."/>
            <person name="Creno S."/>
            <person name="Falentin H."/>
            <person name="Lortal S."/>
            <person name="Bizet C."/>
            <person name="Clermont D."/>
            <person name="Loux V."/>
            <person name="Bouchier C."/>
            <person name="Cousin S."/>
        </authorList>
    </citation>
    <scope>NUCLEOTIDE SEQUENCE [LARGE SCALE GENOMIC DNA]</scope>
    <source>
        <strain evidence="2 3">CIRM-BIA 953</strain>
    </source>
</reference>
<comment type="caution">
    <text evidence="2">The sequence shown here is derived from an EMBL/GenBank/DDBJ whole genome shotgun (WGS) entry which is preliminary data.</text>
</comment>
<evidence type="ECO:0000256" key="1">
    <source>
        <dbReference type="SAM" id="Phobius"/>
    </source>
</evidence>
<evidence type="ECO:0000313" key="3">
    <source>
        <dbReference type="Proteomes" id="UP000017243"/>
    </source>
</evidence>
<name>U4QN03_LACHE</name>
<gene>
    <name evidence="2" type="ORF">LHCIRMBIA953_00903</name>
</gene>
<dbReference type="AlphaFoldDB" id="U4QN03"/>
<dbReference type="Proteomes" id="UP000017243">
    <property type="component" value="Unassembled WGS sequence"/>
</dbReference>
<evidence type="ECO:0000313" key="2">
    <source>
        <dbReference type="EMBL" id="CDI42895.1"/>
    </source>
</evidence>
<keyword evidence="1" id="KW-1133">Transmembrane helix</keyword>
<sequence length="180" mass="20859">MIKENRNYIRKQPNPDKFYFPAILFCVALVVTSASFVSFFMFKKSITNLTIANILIVSIWLVTLVFQLKNRRFLSYLKSLSATREVHNILVIPKEVSSFNGKTKVNNVHTLYNHALWSTYVEYRGNKLIINLKIPQNLEAATLLEDKRSKLREAMSSMNTDYSFSPFERIGQYYVSVGTK</sequence>